<proteinExistence type="inferred from homology"/>
<name>A0ABP8DN86_9ACTN</name>
<keyword evidence="3" id="KW-0560">Oxidoreductase</keyword>
<dbReference type="EMBL" id="BAABAT010000039">
    <property type="protein sequence ID" value="GAA4260153.1"/>
    <property type="molecule type" value="Genomic_DNA"/>
</dbReference>
<dbReference type="Proteomes" id="UP001500620">
    <property type="component" value="Unassembled WGS sequence"/>
</dbReference>
<comment type="similarity">
    <text evidence="1 4">Belongs to the short-chain dehydrogenases/reductases (SDR) family.</text>
</comment>
<dbReference type="InterPro" id="IPR020904">
    <property type="entry name" value="Sc_DH/Rdtase_CS"/>
</dbReference>
<dbReference type="PANTHER" id="PTHR43963:SF6">
    <property type="entry name" value="CHAIN DEHYDROGENASE FAMILY PROTEIN, PUTATIVE (AFU_ORTHOLOGUE AFUA_3G15350)-RELATED"/>
    <property type="match status" value="1"/>
</dbReference>
<dbReference type="SUPFAM" id="SSF51735">
    <property type="entry name" value="NAD(P)-binding Rossmann-fold domains"/>
    <property type="match status" value="1"/>
</dbReference>
<dbReference type="InterPro" id="IPR002347">
    <property type="entry name" value="SDR_fam"/>
</dbReference>
<keyword evidence="6" id="KW-1185">Reference proteome</keyword>
<dbReference type="Gene3D" id="3.40.50.720">
    <property type="entry name" value="NAD(P)-binding Rossmann-like Domain"/>
    <property type="match status" value="1"/>
</dbReference>
<dbReference type="CDD" id="cd05324">
    <property type="entry name" value="carb_red_PTCR-like_SDR_c"/>
    <property type="match status" value="1"/>
</dbReference>
<sequence>MTGANKGIGLEIARQLSRLGHTALIGARDATRGQAAVRQLQAEGLDAVFLPLDVTDQPSIDAAAHAVEERFGRLDVLVNNAAVAMDDAPPSGLDVAILRRTYETNVFGVFAVIRAMLPLLYKADAGRIVNMSSGAGSLTLVSGPDWRPEWNTLAYNSSKSAVNAITVHFAAELRSTPIKVNAVNPGYVRTDMSPEGDRTVEQGAIAPVRLATLPADGPTGGFFDENGIVAW</sequence>
<accession>A0ABP8DN86</accession>
<dbReference type="PROSITE" id="PS00061">
    <property type="entry name" value="ADH_SHORT"/>
    <property type="match status" value="1"/>
</dbReference>
<comment type="caution">
    <text evidence="5">The sequence shown here is derived from an EMBL/GenBank/DDBJ whole genome shotgun (WGS) entry which is preliminary data.</text>
</comment>
<keyword evidence="2" id="KW-0521">NADP</keyword>
<evidence type="ECO:0000313" key="6">
    <source>
        <dbReference type="Proteomes" id="UP001500620"/>
    </source>
</evidence>
<organism evidence="5 6">
    <name type="scientific">Dactylosporangium darangshiense</name>
    <dbReference type="NCBI Taxonomy" id="579108"/>
    <lineage>
        <taxon>Bacteria</taxon>
        <taxon>Bacillati</taxon>
        <taxon>Actinomycetota</taxon>
        <taxon>Actinomycetes</taxon>
        <taxon>Micromonosporales</taxon>
        <taxon>Micromonosporaceae</taxon>
        <taxon>Dactylosporangium</taxon>
    </lineage>
</organism>
<evidence type="ECO:0000256" key="4">
    <source>
        <dbReference type="RuleBase" id="RU000363"/>
    </source>
</evidence>
<evidence type="ECO:0000313" key="5">
    <source>
        <dbReference type="EMBL" id="GAA4260153.1"/>
    </source>
</evidence>
<evidence type="ECO:0000256" key="2">
    <source>
        <dbReference type="ARBA" id="ARBA00022857"/>
    </source>
</evidence>
<protein>
    <submittedName>
        <fullName evidence="5">SDR family oxidoreductase</fullName>
    </submittedName>
</protein>
<dbReference type="PRINTS" id="PR00080">
    <property type="entry name" value="SDRFAMILY"/>
</dbReference>
<dbReference type="PANTHER" id="PTHR43963">
    <property type="entry name" value="CARBONYL REDUCTASE 1-RELATED"/>
    <property type="match status" value="1"/>
</dbReference>
<dbReference type="InterPro" id="IPR036291">
    <property type="entry name" value="NAD(P)-bd_dom_sf"/>
</dbReference>
<evidence type="ECO:0000256" key="3">
    <source>
        <dbReference type="ARBA" id="ARBA00023002"/>
    </source>
</evidence>
<evidence type="ECO:0000256" key="1">
    <source>
        <dbReference type="ARBA" id="ARBA00006484"/>
    </source>
</evidence>
<reference evidence="6" key="1">
    <citation type="journal article" date="2019" name="Int. J. Syst. Evol. Microbiol.">
        <title>The Global Catalogue of Microorganisms (GCM) 10K type strain sequencing project: providing services to taxonomists for standard genome sequencing and annotation.</title>
        <authorList>
            <consortium name="The Broad Institute Genomics Platform"/>
            <consortium name="The Broad Institute Genome Sequencing Center for Infectious Disease"/>
            <person name="Wu L."/>
            <person name="Ma J."/>
        </authorList>
    </citation>
    <scope>NUCLEOTIDE SEQUENCE [LARGE SCALE GENOMIC DNA]</scope>
    <source>
        <strain evidence="6">JCM 17441</strain>
    </source>
</reference>
<dbReference type="PRINTS" id="PR00081">
    <property type="entry name" value="GDHRDH"/>
</dbReference>
<dbReference type="InterPro" id="IPR045313">
    <property type="entry name" value="CBR1-like"/>
</dbReference>
<dbReference type="Pfam" id="PF00106">
    <property type="entry name" value="adh_short"/>
    <property type="match status" value="1"/>
</dbReference>
<gene>
    <name evidence="5" type="ORF">GCM10022255_087680</name>
</gene>